<protein>
    <recommendedName>
        <fullName evidence="10 11">Protein translocase subunit SecD</fullName>
    </recommendedName>
</protein>
<dbReference type="Pfam" id="PF07549">
    <property type="entry name" value="Sec_GG"/>
    <property type="match status" value="1"/>
</dbReference>
<keyword evidence="4 11" id="KW-0812">Transmembrane</keyword>
<sequence length="627" mass="68614">MFQTQQKLIANNYPAWKYLLLVVITIVGLTYAMPNLFGDDPAVQISPAKSVEFNQGTQTEVASLLDQAGLSVKSSVFENGRFLIRFHNTEDQLKAKSILKDSLGRKAVVALNLAPATPAWLQGLSAQPMYLGLDLRGGVHFLMDVDMEAAIDKAYLRYIDEVKGTLRDARIRYVSVDVAEQKLEVQFKDVATLSEAMPVLRQAYENRFIMTIDETTAAPKVMLSLSQATIDETKKYALQQNITTLRNRINELGVAEPVIQQQGDRRIVVQLPGVQDTARAKEILGATATLEFRLVEEQGDPYRAEKTGYAPNGSLIYKFRDGRPILLQRRIIVSGENVINAQSGIDPQQGSSMVSVTLDGAGGRKMLATTKQNVGNRMAVVYIENRVDTIEENGQEVKKRVTTKDVINAAVIRGQFANRFQITGLDSPQEAQDLALLLRAGALAAPMEIVEERTVGPSLGQDNINQGFISVVVGFILVLVVMAWRYKVFGMVANVALLLNLVIIVAVLSMLQATLTLPGIAGIVLTVGMAVDANVLIFERIREEMRNSSIQTAIYAGYEKAFVTIADANITTLLAAIVLFSFGTGPIKGFAITLSIGIITSMFTAILGTRAVINLIYGNKRVEKLSI</sequence>
<dbReference type="InterPro" id="IPR054384">
    <property type="entry name" value="SecDF_P1_head"/>
</dbReference>
<comment type="subunit">
    <text evidence="11">Forms a complex with SecF. Part of the essential Sec protein translocation apparatus which comprises SecA, SecYEG and auxiliary proteins SecDF-YajC and YidC.</text>
</comment>
<evidence type="ECO:0000259" key="12">
    <source>
        <dbReference type="Pfam" id="PF02355"/>
    </source>
</evidence>
<dbReference type="GO" id="GO:0005886">
    <property type="term" value="C:plasma membrane"/>
    <property type="evidence" value="ECO:0007669"/>
    <property type="project" value="UniProtKB-SubCell"/>
</dbReference>
<comment type="subcellular location">
    <subcellularLocation>
        <location evidence="1 11">Cell membrane</location>
        <topology evidence="1 11">Multi-pass membrane protein</topology>
    </subcellularLocation>
</comment>
<dbReference type="Gene3D" id="3.30.70.3400">
    <property type="match status" value="2"/>
</dbReference>
<evidence type="ECO:0000256" key="8">
    <source>
        <dbReference type="ARBA" id="ARBA00023136"/>
    </source>
</evidence>
<feature type="domain" description="SecDF P1 head subdomain" evidence="15">
    <location>
        <begin position="317"/>
        <end position="445"/>
    </location>
</feature>
<evidence type="ECO:0000256" key="6">
    <source>
        <dbReference type="ARBA" id="ARBA00022989"/>
    </source>
</evidence>
<dbReference type="InterPro" id="IPR027398">
    <property type="entry name" value="SecD-TM"/>
</dbReference>
<dbReference type="PANTHER" id="PTHR30081:SF1">
    <property type="entry name" value="PROTEIN TRANSLOCASE SUBUNIT SECD"/>
    <property type="match status" value="1"/>
</dbReference>
<dbReference type="Gene3D" id="3.30.70.260">
    <property type="match status" value="1"/>
</dbReference>
<organism evidence="16 17">
    <name type="scientific">Thiomicrorhabdus sediminis</name>
    <dbReference type="NCBI Taxonomy" id="2580412"/>
    <lineage>
        <taxon>Bacteria</taxon>
        <taxon>Pseudomonadati</taxon>
        <taxon>Pseudomonadota</taxon>
        <taxon>Gammaproteobacteria</taxon>
        <taxon>Thiotrichales</taxon>
        <taxon>Piscirickettsiaceae</taxon>
        <taxon>Thiomicrorhabdus</taxon>
    </lineage>
</organism>
<dbReference type="FunFam" id="3.30.1360.200:FF:000001">
    <property type="entry name" value="Protein translocase subunit SecD"/>
    <property type="match status" value="1"/>
</dbReference>
<proteinExistence type="inferred from homology"/>
<dbReference type="InterPro" id="IPR048631">
    <property type="entry name" value="SecD_1st"/>
</dbReference>
<evidence type="ECO:0000313" key="17">
    <source>
        <dbReference type="Proteomes" id="UP000304864"/>
    </source>
</evidence>
<dbReference type="SUPFAM" id="SSF82866">
    <property type="entry name" value="Multidrug efflux transporter AcrB transmembrane domain"/>
    <property type="match status" value="1"/>
</dbReference>
<dbReference type="PANTHER" id="PTHR30081">
    <property type="entry name" value="PROTEIN-EXPORT MEMBRANE PROTEIN SEC"/>
    <property type="match status" value="1"/>
</dbReference>
<feature type="transmembrane region" description="Helical" evidence="11">
    <location>
        <begin position="517"/>
        <end position="541"/>
    </location>
</feature>
<dbReference type="InterPro" id="IPR022813">
    <property type="entry name" value="SecD/SecF_arch_bac"/>
</dbReference>
<dbReference type="Gene3D" id="3.30.1360.200">
    <property type="match status" value="1"/>
</dbReference>
<dbReference type="InterPro" id="IPR055344">
    <property type="entry name" value="SecD_SecF_C_bact"/>
</dbReference>
<dbReference type="Pfam" id="PF21760">
    <property type="entry name" value="SecD_1st"/>
    <property type="match status" value="1"/>
</dbReference>
<dbReference type="InterPro" id="IPR022646">
    <property type="entry name" value="SecD/SecF_CS"/>
</dbReference>
<evidence type="ECO:0000259" key="13">
    <source>
        <dbReference type="Pfam" id="PF13721"/>
    </source>
</evidence>
<reference evidence="16 17" key="1">
    <citation type="submission" date="2019-05" db="EMBL/GenBank/DDBJ databases">
        <title>Thiomicrorhabdus sediminis sp. nov, a novel sulfur-oxidizing bacterium isolated from coastal sediment.</title>
        <authorList>
            <person name="Liu X."/>
        </authorList>
    </citation>
    <scope>NUCLEOTIDE SEQUENCE [LARGE SCALE GENOMIC DNA]</scope>
    <source>
        <strain evidence="16 17">G1</strain>
    </source>
</reference>
<name>A0A4P9K580_9GAMM</name>
<feature type="domain" description="SecD export protein N-terminal TM" evidence="13">
    <location>
        <begin position="11"/>
        <end position="111"/>
    </location>
</feature>
<evidence type="ECO:0000256" key="4">
    <source>
        <dbReference type="ARBA" id="ARBA00022692"/>
    </source>
</evidence>
<dbReference type="InterPro" id="IPR005791">
    <property type="entry name" value="SecD"/>
</dbReference>
<dbReference type="HAMAP" id="MF_01463_B">
    <property type="entry name" value="SecD_B"/>
    <property type="match status" value="1"/>
</dbReference>
<evidence type="ECO:0000256" key="5">
    <source>
        <dbReference type="ARBA" id="ARBA00022927"/>
    </source>
</evidence>
<feature type="domain" description="Protein translocase subunit SecDF P1" evidence="14">
    <location>
        <begin position="238"/>
        <end position="296"/>
    </location>
</feature>
<gene>
    <name evidence="11 16" type="primary">secD</name>
    <name evidence="16" type="ORF">FE785_02595</name>
</gene>
<dbReference type="Pfam" id="PF13721">
    <property type="entry name" value="SecD-TM1"/>
    <property type="match status" value="1"/>
</dbReference>
<dbReference type="GO" id="GO:0006605">
    <property type="term" value="P:protein targeting"/>
    <property type="evidence" value="ECO:0007669"/>
    <property type="project" value="UniProtKB-UniRule"/>
</dbReference>
<dbReference type="GO" id="GO:0043952">
    <property type="term" value="P:protein transport by the Sec complex"/>
    <property type="evidence" value="ECO:0007669"/>
    <property type="project" value="UniProtKB-UniRule"/>
</dbReference>
<feature type="transmembrane region" description="Helical" evidence="11">
    <location>
        <begin position="589"/>
        <end position="617"/>
    </location>
</feature>
<feature type="transmembrane region" description="Helical" evidence="11">
    <location>
        <begin position="15"/>
        <end position="33"/>
    </location>
</feature>
<accession>A0A4P9K580</accession>
<dbReference type="OrthoDB" id="9805019at2"/>
<dbReference type="InterPro" id="IPR001036">
    <property type="entry name" value="Acrflvin-R"/>
</dbReference>
<dbReference type="NCBIfam" id="TIGR01129">
    <property type="entry name" value="secD"/>
    <property type="match status" value="1"/>
</dbReference>
<evidence type="ECO:0000256" key="2">
    <source>
        <dbReference type="ARBA" id="ARBA00022448"/>
    </source>
</evidence>
<evidence type="ECO:0000259" key="14">
    <source>
        <dbReference type="Pfam" id="PF21760"/>
    </source>
</evidence>
<dbReference type="Gene3D" id="1.20.1640.10">
    <property type="entry name" value="Multidrug efflux transporter AcrB transmembrane domain"/>
    <property type="match status" value="1"/>
</dbReference>
<dbReference type="EMBL" id="CP040602">
    <property type="protein sequence ID" value="QCU89600.1"/>
    <property type="molecule type" value="Genomic_DNA"/>
</dbReference>
<evidence type="ECO:0000259" key="15">
    <source>
        <dbReference type="Pfam" id="PF22599"/>
    </source>
</evidence>
<keyword evidence="3 11" id="KW-1003">Cell membrane</keyword>
<evidence type="ECO:0000256" key="7">
    <source>
        <dbReference type="ARBA" id="ARBA00023010"/>
    </source>
</evidence>
<feature type="transmembrane region" description="Helical" evidence="11">
    <location>
        <begin position="561"/>
        <end position="583"/>
    </location>
</feature>
<feature type="transmembrane region" description="Helical" evidence="11">
    <location>
        <begin position="491"/>
        <end position="511"/>
    </location>
</feature>
<dbReference type="Proteomes" id="UP000304864">
    <property type="component" value="Chromosome"/>
</dbReference>
<feature type="transmembrane region" description="Helical" evidence="11">
    <location>
        <begin position="467"/>
        <end position="484"/>
    </location>
</feature>
<dbReference type="RefSeq" id="WP_138564119.1">
    <property type="nucleotide sequence ID" value="NZ_CP040602.1"/>
</dbReference>
<keyword evidence="17" id="KW-1185">Reference proteome</keyword>
<dbReference type="Pfam" id="PF22599">
    <property type="entry name" value="SecDF_P1_head"/>
    <property type="match status" value="1"/>
</dbReference>
<dbReference type="FunFam" id="3.30.70.3400:FF:000003">
    <property type="entry name" value="Preprotein translocase subunit SecD"/>
    <property type="match status" value="1"/>
</dbReference>
<comment type="similarity">
    <text evidence="9 11">Belongs to the SecD/SecF family. SecD subfamily.</text>
</comment>
<evidence type="ECO:0000256" key="11">
    <source>
        <dbReference type="HAMAP-Rule" id="MF_01463"/>
    </source>
</evidence>
<evidence type="ECO:0000256" key="1">
    <source>
        <dbReference type="ARBA" id="ARBA00004651"/>
    </source>
</evidence>
<evidence type="ECO:0000256" key="10">
    <source>
        <dbReference type="ARBA" id="ARBA00068220"/>
    </source>
</evidence>
<keyword evidence="8 11" id="KW-0472">Membrane</keyword>
<evidence type="ECO:0000313" key="16">
    <source>
        <dbReference type="EMBL" id="QCU89600.1"/>
    </source>
</evidence>
<evidence type="ECO:0000256" key="9">
    <source>
        <dbReference type="ARBA" id="ARBA00060774"/>
    </source>
</evidence>
<dbReference type="PRINTS" id="PR00702">
    <property type="entry name" value="ACRIFLAVINRP"/>
</dbReference>
<dbReference type="InterPro" id="IPR048634">
    <property type="entry name" value="SecD_SecF_C"/>
</dbReference>
<keyword evidence="7 11" id="KW-0811">Translocation</keyword>
<comment type="function">
    <text evidence="11">Part of the Sec protein translocase complex. Interacts with the SecYEG preprotein conducting channel. SecDF uses the proton motive force (PMF) to complete protein translocation after the ATP-dependent function of SecA.</text>
</comment>
<dbReference type="FunFam" id="1.20.1640.10:FF:000004">
    <property type="entry name" value="Protein translocase subunit SecD"/>
    <property type="match status" value="1"/>
</dbReference>
<keyword evidence="5 11" id="KW-0653">Protein transport</keyword>
<dbReference type="NCBIfam" id="TIGR00916">
    <property type="entry name" value="2A0604s01"/>
    <property type="match status" value="1"/>
</dbReference>
<dbReference type="KEGG" id="thig:FE785_02595"/>
<dbReference type="GO" id="GO:0065002">
    <property type="term" value="P:intracellular protein transmembrane transport"/>
    <property type="evidence" value="ECO:0007669"/>
    <property type="project" value="UniProtKB-UniRule"/>
</dbReference>
<evidence type="ECO:0000256" key="3">
    <source>
        <dbReference type="ARBA" id="ARBA00022475"/>
    </source>
</evidence>
<keyword evidence="2 11" id="KW-0813">Transport</keyword>
<keyword evidence="6 11" id="KW-1133">Transmembrane helix</keyword>
<dbReference type="GO" id="GO:0015450">
    <property type="term" value="F:protein-transporting ATPase activity"/>
    <property type="evidence" value="ECO:0007669"/>
    <property type="project" value="InterPro"/>
</dbReference>
<feature type="domain" description="Protein export membrane protein SecD/SecF C-terminal" evidence="12">
    <location>
        <begin position="447"/>
        <end position="612"/>
    </location>
</feature>
<dbReference type="AlphaFoldDB" id="A0A4P9K580"/>
<dbReference type="Pfam" id="PF02355">
    <property type="entry name" value="SecD_SecF_C"/>
    <property type="match status" value="1"/>
</dbReference>